<gene>
    <name evidence="1" type="ORF">PN36_23880</name>
</gene>
<evidence type="ECO:0000313" key="2">
    <source>
        <dbReference type="Proteomes" id="UP000030428"/>
    </source>
</evidence>
<protein>
    <submittedName>
        <fullName evidence="1">Uncharacterized protein</fullName>
    </submittedName>
</protein>
<comment type="caution">
    <text evidence="1">The sequence shown here is derived from an EMBL/GenBank/DDBJ whole genome shotgun (WGS) entry which is preliminary data.</text>
</comment>
<reference evidence="1 2" key="1">
    <citation type="journal article" date="2016" name="Front. Microbiol.">
        <title>Single-Cell (Meta-)Genomics of a Dimorphic Candidatus Thiomargarita nelsonii Reveals Genomic Plasticity.</title>
        <authorList>
            <person name="Flood B.E."/>
            <person name="Fliss P."/>
            <person name="Jones D.S."/>
            <person name="Dick G.J."/>
            <person name="Jain S."/>
            <person name="Kaster A.K."/>
            <person name="Winkel M."/>
            <person name="Mussmann M."/>
            <person name="Bailey J."/>
        </authorList>
    </citation>
    <scope>NUCLEOTIDE SEQUENCE [LARGE SCALE GENOMIC DNA]</scope>
    <source>
        <strain evidence="1">Hydrate Ridge</strain>
    </source>
</reference>
<proteinExistence type="predicted"/>
<keyword evidence="2" id="KW-1185">Reference proteome</keyword>
<accession>A0A4E0QZF8</accession>
<name>A0A4E0QZF8_9GAMM</name>
<sequence>MAPGKGFIKLVDSLVQLANAGVQIVLSVHDLFLMKELSLRIEAGETKASFFELLQEESNIRVVQGENLDDLLTVVALEAALDQYDREQEVLLRDNDY</sequence>
<dbReference type="Proteomes" id="UP000030428">
    <property type="component" value="Unassembled WGS sequence"/>
</dbReference>
<organism evidence="1 2">
    <name type="scientific">Candidatus Thiomargarita nelsonii</name>
    <dbReference type="NCBI Taxonomy" id="1003181"/>
    <lineage>
        <taxon>Bacteria</taxon>
        <taxon>Pseudomonadati</taxon>
        <taxon>Pseudomonadota</taxon>
        <taxon>Gammaproteobacteria</taxon>
        <taxon>Thiotrichales</taxon>
        <taxon>Thiotrichaceae</taxon>
        <taxon>Thiomargarita</taxon>
    </lineage>
</organism>
<dbReference type="AlphaFoldDB" id="A0A4E0QZF8"/>
<evidence type="ECO:0000313" key="1">
    <source>
        <dbReference type="EMBL" id="TGO02522.1"/>
    </source>
</evidence>
<dbReference type="EMBL" id="JSZA02000120">
    <property type="protein sequence ID" value="TGO02522.1"/>
    <property type="molecule type" value="Genomic_DNA"/>
</dbReference>